<comment type="cofactor">
    <cofactor evidence="1">
        <name>K(+)</name>
        <dbReference type="ChEBI" id="CHEBI:29103"/>
    </cofactor>
</comment>
<reference evidence="4 5" key="1">
    <citation type="submission" date="2024-02" db="EMBL/GenBank/DDBJ databases">
        <title>Bacteria isolated from the canopy kelp, Nereocystis luetkeana.</title>
        <authorList>
            <person name="Pfister C.A."/>
            <person name="Younker I.T."/>
            <person name="Light S.H."/>
        </authorList>
    </citation>
    <scope>NUCLEOTIDE SEQUENCE [LARGE SCALE GENOMIC DNA]</scope>
    <source>
        <strain evidence="4 5">TI.2.07</strain>
    </source>
</reference>
<dbReference type="Gene3D" id="3.20.20.60">
    <property type="entry name" value="Phosphoenolpyruvate-binding domains"/>
    <property type="match status" value="1"/>
</dbReference>
<keyword evidence="4" id="KW-0670">Pyruvate</keyword>
<evidence type="ECO:0000256" key="2">
    <source>
        <dbReference type="ARBA" id="ARBA00022723"/>
    </source>
</evidence>
<protein>
    <submittedName>
        <fullName evidence="4">Pyruvate kinase</fullName>
    </submittedName>
</protein>
<dbReference type="GO" id="GO:0016301">
    <property type="term" value="F:kinase activity"/>
    <property type="evidence" value="ECO:0007669"/>
    <property type="project" value="UniProtKB-KW"/>
</dbReference>
<dbReference type="PROSITE" id="PS00110">
    <property type="entry name" value="PYRUVATE_KINASE"/>
    <property type="match status" value="1"/>
</dbReference>
<proteinExistence type="predicted"/>
<keyword evidence="4" id="KW-0808">Transferase</keyword>
<dbReference type="Pfam" id="PF00224">
    <property type="entry name" value="PK"/>
    <property type="match status" value="1"/>
</dbReference>
<dbReference type="SUPFAM" id="SSF51621">
    <property type="entry name" value="Phosphoenolpyruvate/pyruvate domain"/>
    <property type="match status" value="1"/>
</dbReference>
<evidence type="ECO:0000259" key="3">
    <source>
        <dbReference type="Pfam" id="PF00224"/>
    </source>
</evidence>
<dbReference type="InterPro" id="IPR018209">
    <property type="entry name" value="Pyrv_Knase_AS"/>
</dbReference>
<comment type="caution">
    <text evidence="4">The sequence shown here is derived from an EMBL/GenBank/DDBJ whole genome shotgun (WGS) entry which is preliminary data.</text>
</comment>
<accession>A0ABU9HHU4</accession>
<dbReference type="EMBL" id="JBAKBA010000362">
    <property type="protein sequence ID" value="MEL0661147.1"/>
    <property type="molecule type" value="Genomic_DNA"/>
</dbReference>
<keyword evidence="5" id="KW-1185">Reference proteome</keyword>
<keyword evidence="2" id="KW-0479">Metal-binding</keyword>
<organism evidence="4 5">
    <name type="scientific">Psychromonas arctica</name>
    <dbReference type="NCBI Taxonomy" id="168275"/>
    <lineage>
        <taxon>Bacteria</taxon>
        <taxon>Pseudomonadati</taxon>
        <taxon>Pseudomonadota</taxon>
        <taxon>Gammaproteobacteria</taxon>
        <taxon>Alteromonadales</taxon>
        <taxon>Psychromonadaceae</taxon>
        <taxon>Psychromonas</taxon>
    </lineage>
</organism>
<name>A0ABU9HHU4_9GAMM</name>
<sequence>RDIFTAAEIGCDYLGVSFPSNGADIHYERKLAQEAGCFAKIVAKVERAEAVETKEALEEIILASDVVMVARG</sequence>
<dbReference type="InterPro" id="IPR015813">
    <property type="entry name" value="Pyrv/PenolPyrv_kinase-like_dom"/>
</dbReference>
<feature type="domain" description="Pyruvate kinase barrel" evidence="3">
    <location>
        <begin position="2"/>
        <end position="72"/>
    </location>
</feature>
<dbReference type="RefSeq" id="WP_341629463.1">
    <property type="nucleotide sequence ID" value="NZ_JBAKBA010000362.1"/>
</dbReference>
<gene>
    <name evidence="4" type="ORF">V6255_18790</name>
</gene>
<evidence type="ECO:0000256" key="1">
    <source>
        <dbReference type="ARBA" id="ARBA00001958"/>
    </source>
</evidence>
<feature type="non-terminal residue" evidence="4">
    <location>
        <position position="72"/>
    </location>
</feature>
<evidence type="ECO:0000313" key="4">
    <source>
        <dbReference type="EMBL" id="MEL0661147.1"/>
    </source>
</evidence>
<dbReference type="Proteomes" id="UP001366060">
    <property type="component" value="Unassembled WGS sequence"/>
</dbReference>
<dbReference type="InterPro" id="IPR040442">
    <property type="entry name" value="Pyrv_kinase-like_dom_sf"/>
</dbReference>
<evidence type="ECO:0000313" key="5">
    <source>
        <dbReference type="Proteomes" id="UP001366060"/>
    </source>
</evidence>
<feature type="non-terminal residue" evidence="4">
    <location>
        <position position="1"/>
    </location>
</feature>
<dbReference type="InterPro" id="IPR015793">
    <property type="entry name" value="Pyrv_Knase_brl"/>
</dbReference>
<keyword evidence="4" id="KW-0418">Kinase</keyword>